<feature type="region of interest" description="Disordered" evidence="1">
    <location>
        <begin position="1"/>
        <end position="38"/>
    </location>
</feature>
<feature type="compositionally biased region" description="Polar residues" evidence="1">
    <location>
        <begin position="29"/>
        <end position="38"/>
    </location>
</feature>
<protein>
    <submittedName>
        <fullName evidence="2">Uncharacterized protein</fullName>
    </submittedName>
</protein>
<evidence type="ECO:0000313" key="2">
    <source>
        <dbReference type="EMBL" id="GFT66305.1"/>
    </source>
</evidence>
<evidence type="ECO:0000256" key="1">
    <source>
        <dbReference type="SAM" id="MobiDB-lite"/>
    </source>
</evidence>
<sequence length="82" mass="9411">MRHENLVREKGGGRAKKLVGADPGPRRQAYSSNDPSAGSPTEILLRLVIPLSDRVRSSFRHLVSIKERRRRFEDLTEPLNRY</sequence>
<comment type="caution">
    <text evidence="2">The sequence shown here is derived from an EMBL/GenBank/DDBJ whole genome shotgun (WGS) entry which is preliminary data.</text>
</comment>
<gene>
    <name evidence="2" type="ORF">NPIL_598041</name>
</gene>
<dbReference type="AlphaFoldDB" id="A0A8X6U1R5"/>
<keyword evidence="3" id="KW-1185">Reference proteome</keyword>
<dbReference type="EMBL" id="BMAW01068904">
    <property type="protein sequence ID" value="GFT66305.1"/>
    <property type="molecule type" value="Genomic_DNA"/>
</dbReference>
<proteinExistence type="predicted"/>
<evidence type="ECO:0000313" key="3">
    <source>
        <dbReference type="Proteomes" id="UP000887013"/>
    </source>
</evidence>
<organism evidence="2 3">
    <name type="scientific">Nephila pilipes</name>
    <name type="common">Giant wood spider</name>
    <name type="synonym">Nephila maculata</name>
    <dbReference type="NCBI Taxonomy" id="299642"/>
    <lineage>
        <taxon>Eukaryota</taxon>
        <taxon>Metazoa</taxon>
        <taxon>Ecdysozoa</taxon>
        <taxon>Arthropoda</taxon>
        <taxon>Chelicerata</taxon>
        <taxon>Arachnida</taxon>
        <taxon>Araneae</taxon>
        <taxon>Araneomorphae</taxon>
        <taxon>Entelegynae</taxon>
        <taxon>Araneoidea</taxon>
        <taxon>Nephilidae</taxon>
        <taxon>Nephila</taxon>
    </lineage>
</organism>
<feature type="compositionally biased region" description="Basic and acidic residues" evidence="1">
    <location>
        <begin position="1"/>
        <end position="12"/>
    </location>
</feature>
<name>A0A8X6U1R5_NEPPI</name>
<reference evidence="2" key="1">
    <citation type="submission" date="2020-08" db="EMBL/GenBank/DDBJ databases">
        <title>Multicomponent nature underlies the extraordinary mechanical properties of spider dragline silk.</title>
        <authorList>
            <person name="Kono N."/>
            <person name="Nakamura H."/>
            <person name="Mori M."/>
            <person name="Yoshida Y."/>
            <person name="Ohtoshi R."/>
            <person name="Malay A.D."/>
            <person name="Moran D.A.P."/>
            <person name="Tomita M."/>
            <person name="Numata K."/>
            <person name="Arakawa K."/>
        </authorList>
    </citation>
    <scope>NUCLEOTIDE SEQUENCE</scope>
</reference>
<dbReference type="Proteomes" id="UP000887013">
    <property type="component" value="Unassembled WGS sequence"/>
</dbReference>
<accession>A0A8X6U1R5</accession>